<dbReference type="GO" id="GO:0005634">
    <property type="term" value="C:nucleus"/>
    <property type="evidence" value="ECO:0007669"/>
    <property type="project" value="UniProtKB-SubCell"/>
</dbReference>
<reference evidence="6" key="1">
    <citation type="submission" date="2021-01" db="EMBL/GenBank/DDBJ databases">
        <authorList>
            <consortium name="Genoscope - CEA"/>
            <person name="William W."/>
        </authorList>
    </citation>
    <scope>NUCLEOTIDE SEQUENCE</scope>
</reference>
<dbReference type="EMBL" id="CAJJDN010000021">
    <property type="protein sequence ID" value="CAD8066269.1"/>
    <property type="molecule type" value="Genomic_DNA"/>
</dbReference>
<dbReference type="PROSITE" id="PS51634">
    <property type="entry name" value="CRC"/>
    <property type="match status" value="1"/>
</dbReference>
<dbReference type="GO" id="GO:0006355">
    <property type="term" value="P:regulation of DNA-templated transcription"/>
    <property type="evidence" value="ECO:0007669"/>
    <property type="project" value="TreeGrafter"/>
</dbReference>
<dbReference type="Proteomes" id="UP000692954">
    <property type="component" value="Unassembled WGS sequence"/>
</dbReference>
<accession>A0A8S1LH97</accession>
<keyword evidence="3" id="KW-0539">Nucleus</keyword>
<dbReference type="AlphaFoldDB" id="A0A8S1LH97"/>
<dbReference type="InterPro" id="IPR005172">
    <property type="entry name" value="CRC"/>
</dbReference>
<keyword evidence="7" id="KW-1185">Reference proteome</keyword>
<evidence type="ECO:0000256" key="1">
    <source>
        <dbReference type="ARBA" id="ARBA00004123"/>
    </source>
</evidence>
<comment type="subcellular location">
    <subcellularLocation>
        <location evidence="1">Nucleus</location>
    </subcellularLocation>
</comment>
<proteinExistence type="inferred from homology"/>
<feature type="region of interest" description="Disordered" evidence="4">
    <location>
        <begin position="1"/>
        <end position="23"/>
    </location>
</feature>
<organism evidence="6 7">
    <name type="scientific">Paramecium sonneborni</name>
    <dbReference type="NCBI Taxonomy" id="65129"/>
    <lineage>
        <taxon>Eukaryota</taxon>
        <taxon>Sar</taxon>
        <taxon>Alveolata</taxon>
        <taxon>Ciliophora</taxon>
        <taxon>Intramacronucleata</taxon>
        <taxon>Oligohymenophorea</taxon>
        <taxon>Peniculida</taxon>
        <taxon>Parameciidae</taxon>
        <taxon>Paramecium</taxon>
    </lineage>
</organism>
<dbReference type="SMART" id="SM01114">
    <property type="entry name" value="CXC"/>
    <property type="match status" value="2"/>
</dbReference>
<dbReference type="InterPro" id="IPR033467">
    <property type="entry name" value="Tesmin/TSO1-like_CXC"/>
</dbReference>
<evidence type="ECO:0000256" key="4">
    <source>
        <dbReference type="SAM" id="MobiDB-lite"/>
    </source>
</evidence>
<dbReference type="PANTHER" id="PTHR12446:SF34">
    <property type="entry name" value="PROTEIN LIN-54 HOMOLOG"/>
    <property type="match status" value="1"/>
</dbReference>
<sequence>MSNEKWQFKQSSFRQSNSPQNHMLMDSPRLLQAINNYQFQDFIKSPQILSDIYSQENNQPFLSRQISYLDQFDQESFILKSSRTLSQENEKHDQTHDQKLSNQIIQCQNNQNCQQHVDKQLECVNRLQKQKTQETQAFKFQKKNSNKFSENTQQPCNCKNSGCLKRYCRCFHSGRLCLPECQCSEECQNNQFNIQERSKAIEYVNQKCYRNRKIPRDTLFKLDVIYGCSCTKSKCRKRYCECFLRNLNCTQNCKCFDCCNHSNFNTSH</sequence>
<protein>
    <recommendedName>
        <fullName evidence="5">CRC domain-containing protein</fullName>
    </recommendedName>
</protein>
<feature type="compositionally biased region" description="Polar residues" evidence="4">
    <location>
        <begin position="1"/>
        <end position="21"/>
    </location>
</feature>
<evidence type="ECO:0000313" key="6">
    <source>
        <dbReference type="EMBL" id="CAD8066269.1"/>
    </source>
</evidence>
<dbReference type="Pfam" id="PF03638">
    <property type="entry name" value="TCR"/>
    <property type="match status" value="2"/>
</dbReference>
<feature type="domain" description="CRC" evidence="5">
    <location>
        <begin position="152"/>
        <end position="263"/>
    </location>
</feature>
<comment type="caution">
    <text evidence="6">The sequence shown here is derived from an EMBL/GenBank/DDBJ whole genome shotgun (WGS) entry which is preliminary data.</text>
</comment>
<name>A0A8S1LH97_9CILI</name>
<dbReference type="InterPro" id="IPR028307">
    <property type="entry name" value="Lin-54_fam"/>
</dbReference>
<evidence type="ECO:0000259" key="5">
    <source>
        <dbReference type="PROSITE" id="PS51634"/>
    </source>
</evidence>
<comment type="similarity">
    <text evidence="2">Belongs to the lin-54 family.</text>
</comment>
<evidence type="ECO:0000256" key="3">
    <source>
        <dbReference type="ARBA" id="ARBA00023242"/>
    </source>
</evidence>
<gene>
    <name evidence="6" type="ORF">PSON_ATCC_30995.1.T0210249</name>
</gene>
<evidence type="ECO:0000313" key="7">
    <source>
        <dbReference type="Proteomes" id="UP000692954"/>
    </source>
</evidence>
<dbReference type="PANTHER" id="PTHR12446">
    <property type="entry name" value="TESMIN/TSO1-RELATED"/>
    <property type="match status" value="1"/>
</dbReference>
<evidence type="ECO:0000256" key="2">
    <source>
        <dbReference type="ARBA" id="ARBA00007267"/>
    </source>
</evidence>
<dbReference type="OrthoDB" id="6283463at2759"/>